<dbReference type="InterPro" id="IPR011042">
    <property type="entry name" value="6-blade_b-propeller_TolB-like"/>
</dbReference>
<dbReference type="PANTHER" id="PTHR46388">
    <property type="entry name" value="NHL REPEAT-CONTAINING PROTEIN 2"/>
    <property type="match status" value="1"/>
</dbReference>
<evidence type="ECO:0000256" key="1">
    <source>
        <dbReference type="SAM" id="SignalP"/>
    </source>
</evidence>
<reference evidence="3" key="1">
    <citation type="submission" date="2021-12" db="EMBL/GenBank/DDBJ databases">
        <title>Discovery of the Pendulisporaceae a myxobacterial family with distinct sporulation behavior and unique specialized metabolism.</title>
        <authorList>
            <person name="Garcia R."/>
            <person name="Popoff A."/>
            <person name="Bader C.D."/>
            <person name="Loehr J."/>
            <person name="Walesch S."/>
            <person name="Walt C."/>
            <person name="Boldt J."/>
            <person name="Bunk B."/>
            <person name="Haeckl F.J.F.P.J."/>
            <person name="Gunesch A.P."/>
            <person name="Birkelbach J."/>
            <person name="Nuebel U."/>
            <person name="Pietschmann T."/>
            <person name="Bach T."/>
            <person name="Mueller R."/>
        </authorList>
    </citation>
    <scope>NUCLEOTIDE SEQUENCE</scope>
    <source>
        <strain evidence="3">MSr11367</strain>
    </source>
</reference>
<gene>
    <name evidence="3" type="ORF">LVJ94_50175</name>
</gene>
<evidence type="ECO:0000259" key="2">
    <source>
        <dbReference type="Pfam" id="PF02369"/>
    </source>
</evidence>
<feature type="chain" id="PRO_5046645917" description="Big-1 domain-containing protein" evidence="1">
    <location>
        <begin position="26"/>
        <end position="812"/>
    </location>
</feature>
<dbReference type="Proteomes" id="UP001374803">
    <property type="component" value="Chromosome"/>
</dbReference>
<dbReference type="InterPro" id="IPR008964">
    <property type="entry name" value="Invasin/intimin_cell_adhesion"/>
</dbReference>
<dbReference type="SUPFAM" id="SSF49373">
    <property type="entry name" value="Invasin/intimin cell-adhesion fragments"/>
    <property type="match status" value="1"/>
</dbReference>
<dbReference type="Gene3D" id="2.120.10.30">
    <property type="entry name" value="TolB, C-terminal domain"/>
    <property type="match status" value="6"/>
</dbReference>
<dbReference type="EMBL" id="CP089983">
    <property type="protein sequence ID" value="WXB05050.1"/>
    <property type="molecule type" value="Genomic_DNA"/>
</dbReference>
<protein>
    <recommendedName>
        <fullName evidence="2">Big-1 domain-containing protein</fullName>
    </recommendedName>
</protein>
<keyword evidence="4" id="KW-1185">Reference proteome</keyword>
<dbReference type="InterPro" id="IPR003344">
    <property type="entry name" value="Big_1_dom"/>
</dbReference>
<accession>A0ABZ2L3X4</accession>
<dbReference type="SUPFAM" id="SSF63825">
    <property type="entry name" value="YWTD domain"/>
    <property type="match status" value="1"/>
</dbReference>
<dbReference type="PANTHER" id="PTHR46388:SF2">
    <property type="entry name" value="NHL REPEAT-CONTAINING PROTEIN 2"/>
    <property type="match status" value="1"/>
</dbReference>
<evidence type="ECO:0000313" key="3">
    <source>
        <dbReference type="EMBL" id="WXB05050.1"/>
    </source>
</evidence>
<organism evidence="3 4">
    <name type="scientific">Pendulispora rubella</name>
    <dbReference type="NCBI Taxonomy" id="2741070"/>
    <lineage>
        <taxon>Bacteria</taxon>
        <taxon>Pseudomonadati</taxon>
        <taxon>Myxococcota</taxon>
        <taxon>Myxococcia</taxon>
        <taxon>Myxococcales</taxon>
        <taxon>Sorangiineae</taxon>
        <taxon>Pendulisporaceae</taxon>
        <taxon>Pendulispora</taxon>
    </lineage>
</organism>
<name>A0ABZ2L3X4_9BACT</name>
<sequence length="812" mass="84188">MKRGHRSYRVRMALAVSCAGLLSCAGILGIDDLPEQSGSGTTVTFVSGTAQSGEVGKELAQPLVAEVHDANGAPVSGRSVTFTATAGGGYFLSEVTALTDPQGRAQTRWVLGPGQRNEITADAEGAKATATATATHPWQLGIFAGRPVGRMFRDGSAEDARFGDPSALAVGADGKVYIGDILGDTIRRFDPATKQVTTLAGLPGVGATQNGVGSAARFVSPYGLTFDGSGRLIVASTYANKIARVDLGNNEVTYFAGTGVAGTNASDTDVSRANFNVPYALDWDAKRNVVYVLENGNHDIREIDLTTSRVTTLAGNAGAPPEFRDDVGTAARFNYPMGITHDDQKIYISDRGNCRIRVLDHDSRTVTTLAGGGSVACTYVDGADGVTSGLVAPANITYAGGALYVTDRDAHSIRRVDIATGAVTTIAGSPPSAGAPKFGAKDGPGAEALFFRPHGIAPTPDGNALYVGESGGTDVRRVELKPPYNVTTVAATAVVPTDGDARTEAIFSSPRGIALIGGKLVIGEDQGNDIRALALATNRVQRIAGRADENFGTRDGAGNVAEFAFPVAMAADEAEGVVYVSGGDQRIRKVKVDTGDTTSIAGKEWERSFADGVGIAARFTDIGAFALDAKARKLYIADAGNHRVRVLDLATRAVTTVAGSVAGHRDGPGADARFSLPRGLALKDNVLYVSDTGNHVIRRIELDGKGSGTVSTFAGVPTKAATIDGRAAEAQFQAPWSIALDGDLLYVADVFSNALRRIHIPSATVSTLVGGPGGIGPSPATMPQKPAFLQVRPGGEVLFTSEVENVVFRLGP</sequence>
<keyword evidence="1" id="KW-0732">Signal</keyword>
<feature type="domain" description="Big-1" evidence="2">
    <location>
        <begin position="63"/>
        <end position="133"/>
    </location>
</feature>
<dbReference type="SUPFAM" id="SSF101898">
    <property type="entry name" value="NHL repeat"/>
    <property type="match status" value="1"/>
</dbReference>
<dbReference type="Pfam" id="PF02369">
    <property type="entry name" value="Big_1"/>
    <property type="match status" value="1"/>
</dbReference>
<proteinExistence type="predicted"/>
<feature type="signal peptide" evidence="1">
    <location>
        <begin position="1"/>
        <end position="25"/>
    </location>
</feature>
<evidence type="ECO:0000313" key="4">
    <source>
        <dbReference type="Proteomes" id="UP001374803"/>
    </source>
</evidence>
<dbReference type="PROSITE" id="PS51257">
    <property type="entry name" value="PROKAR_LIPOPROTEIN"/>
    <property type="match status" value="1"/>
</dbReference>